<evidence type="ECO:0000256" key="2">
    <source>
        <dbReference type="ARBA" id="ARBA00023224"/>
    </source>
</evidence>
<keyword evidence="2 4" id="KW-0807">Transducer</keyword>
<evidence type="ECO:0000259" key="7">
    <source>
        <dbReference type="PROSITE" id="PS50885"/>
    </source>
</evidence>
<sequence length="647" mass="71730">MRISQLIRATSTTIVISVLSLSVLFYFVKLKLDHSEQNSKLFQTVYTSITVDLYRNIQKYLSTGNALELVKTKDITLAQLKRIRETDVAKDKSVSALIIQLNEFDSKIDNEYRALGKLAGNEQALLINAEREITGYAESLINYANEGYNNDPQSAKKFITYSASILSQTWQLSDARAKLIANPSPQLKDSVLNKIAEIQSVAKKVANTPLLKVYGEQEELDEFEAMFEDESEAEDLGEEIVSNLNSLSNRYSKELSNTVNTVNARVSTIKQINQDFSSLERLTKDVVNSIAQKRQQTYDFSFLLAAIAMTFMLAVGALNYAILIRQVLKPLNHLRDAFHSLISSNSIQKIDASSNNEFGEIAVSFNKMLDNQAIENEQKTSQMNVVSSALNQLSGNIEEISHSTTTSKDSVTNAYSVLQKLTDTNQELSKLAEEVQTYASETESAMIQSREGAGKVLDANTETNQQISLSSQTVEKLSNSVLEVQQVMDVIRTIADQTNLLALNAAIESARAGEHGRGFAVVADEVRKLAMKTQDSLVDTSGILEKLSNYNALLQKNIDQIALSGDQQTQIISSLIKTTEAVEVKALTSCEVSNKTLACAKQQQKHFETFANTMEHIGDNIDQTQTQSINIQQSLSEQSELITKTFI</sequence>
<accession>A0A6N8F4I2</accession>
<dbReference type="InterPro" id="IPR004089">
    <property type="entry name" value="MCPsignal_dom"/>
</dbReference>
<evidence type="ECO:0000313" key="8">
    <source>
        <dbReference type="EMBL" id="MUH71173.1"/>
    </source>
</evidence>
<dbReference type="Proteomes" id="UP000439994">
    <property type="component" value="Unassembled WGS sequence"/>
</dbReference>
<dbReference type="PANTHER" id="PTHR32089:SF112">
    <property type="entry name" value="LYSOZYME-LIKE PROTEIN-RELATED"/>
    <property type="match status" value="1"/>
</dbReference>
<protein>
    <submittedName>
        <fullName evidence="8">HAMP domain-containing protein</fullName>
    </submittedName>
</protein>
<proteinExistence type="inferred from homology"/>
<reference evidence="8 9" key="1">
    <citation type="submission" date="2019-11" db="EMBL/GenBank/DDBJ databases">
        <title>P. haliotis isolates from Z. marina roots.</title>
        <authorList>
            <person name="Cohen M."/>
            <person name="Jospin G."/>
            <person name="Eisen J.A."/>
            <person name="Coil D.A."/>
        </authorList>
    </citation>
    <scope>NUCLEOTIDE SEQUENCE [LARGE SCALE GENOMIC DNA]</scope>
    <source>
        <strain evidence="8 9">UCD-MCMsp1aY</strain>
    </source>
</reference>
<dbReference type="AlphaFoldDB" id="A0A6N8F4I2"/>
<dbReference type="GO" id="GO:0016020">
    <property type="term" value="C:membrane"/>
    <property type="evidence" value="ECO:0007669"/>
    <property type="project" value="UniProtKB-SubCell"/>
</dbReference>
<dbReference type="PROSITE" id="PS50885">
    <property type="entry name" value="HAMP"/>
    <property type="match status" value="1"/>
</dbReference>
<dbReference type="Gene3D" id="1.10.287.950">
    <property type="entry name" value="Methyl-accepting chemotaxis protein"/>
    <property type="match status" value="1"/>
</dbReference>
<dbReference type="EMBL" id="WOCD01000001">
    <property type="protein sequence ID" value="MUH71173.1"/>
    <property type="molecule type" value="Genomic_DNA"/>
</dbReference>
<dbReference type="GO" id="GO:0006935">
    <property type="term" value="P:chemotaxis"/>
    <property type="evidence" value="ECO:0007669"/>
    <property type="project" value="UniProtKB-ARBA"/>
</dbReference>
<evidence type="ECO:0000256" key="3">
    <source>
        <dbReference type="ARBA" id="ARBA00029447"/>
    </source>
</evidence>
<dbReference type="SMART" id="SM00283">
    <property type="entry name" value="MA"/>
    <property type="match status" value="1"/>
</dbReference>
<keyword evidence="5" id="KW-0472">Membrane</keyword>
<comment type="similarity">
    <text evidence="3">Belongs to the methyl-accepting chemotaxis (MCP) protein family.</text>
</comment>
<evidence type="ECO:0000256" key="5">
    <source>
        <dbReference type="SAM" id="Phobius"/>
    </source>
</evidence>
<dbReference type="PANTHER" id="PTHR32089">
    <property type="entry name" value="METHYL-ACCEPTING CHEMOTAXIS PROTEIN MCPB"/>
    <property type="match status" value="1"/>
</dbReference>
<dbReference type="Pfam" id="PF00672">
    <property type="entry name" value="HAMP"/>
    <property type="match status" value="1"/>
</dbReference>
<feature type="transmembrane region" description="Helical" evidence="5">
    <location>
        <begin position="6"/>
        <end position="28"/>
    </location>
</feature>
<dbReference type="GO" id="GO:0007165">
    <property type="term" value="P:signal transduction"/>
    <property type="evidence" value="ECO:0007669"/>
    <property type="project" value="UniProtKB-KW"/>
</dbReference>
<feature type="domain" description="HAMP" evidence="7">
    <location>
        <begin position="325"/>
        <end position="377"/>
    </location>
</feature>
<keyword evidence="9" id="KW-1185">Reference proteome</keyword>
<dbReference type="SUPFAM" id="SSF58104">
    <property type="entry name" value="Methyl-accepting chemotaxis protein (MCP) signaling domain"/>
    <property type="match status" value="1"/>
</dbReference>
<dbReference type="OrthoDB" id="7024925at2"/>
<keyword evidence="5" id="KW-1133">Transmembrane helix</keyword>
<dbReference type="Pfam" id="PF00015">
    <property type="entry name" value="MCPsignal"/>
    <property type="match status" value="1"/>
</dbReference>
<dbReference type="Gene3D" id="6.10.340.10">
    <property type="match status" value="1"/>
</dbReference>
<evidence type="ECO:0000256" key="1">
    <source>
        <dbReference type="ARBA" id="ARBA00004370"/>
    </source>
</evidence>
<feature type="transmembrane region" description="Helical" evidence="5">
    <location>
        <begin position="302"/>
        <end position="323"/>
    </location>
</feature>
<evidence type="ECO:0000313" key="9">
    <source>
        <dbReference type="Proteomes" id="UP000439994"/>
    </source>
</evidence>
<feature type="domain" description="Methyl-accepting transducer" evidence="6">
    <location>
        <begin position="382"/>
        <end position="618"/>
    </location>
</feature>
<dbReference type="RefSeq" id="WP_155693661.1">
    <property type="nucleotide sequence ID" value="NZ_WOCD01000001.1"/>
</dbReference>
<evidence type="ECO:0000256" key="4">
    <source>
        <dbReference type="PROSITE-ProRule" id="PRU00284"/>
    </source>
</evidence>
<evidence type="ECO:0000259" key="6">
    <source>
        <dbReference type="PROSITE" id="PS50111"/>
    </source>
</evidence>
<dbReference type="CDD" id="cd06225">
    <property type="entry name" value="HAMP"/>
    <property type="match status" value="1"/>
</dbReference>
<dbReference type="InterPro" id="IPR003660">
    <property type="entry name" value="HAMP_dom"/>
</dbReference>
<comment type="subcellular location">
    <subcellularLocation>
        <location evidence="1">Membrane</location>
    </subcellularLocation>
</comment>
<name>A0A6N8F4I2_9GAMM</name>
<organism evidence="8 9">
    <name type="scientific">Psychrosphaera haliotis</name>
    <dbReference type="NCBI Taxonomy" id="555083"/>
    <lineage>
        <taxon>Bacteria</taxon>
        <taxon>Pseudomonadati</taxon>
        <taxon>Pseudomonadota</taxon>
        <taxon>Gammaproteobacteria</taxon>
        <taxon>Alteromonadales</taxon>
        <taxon>Pseudoalteromonadaceae</taxon>
        <taxon>Psychrosphaera</taxon>
    </lineage>
</organism>
<keyword evidence="5" id="KW-0812">Transmembrane</keyword>
<comment type="caution">
    <text evidence="8">The sequence shown here is derived from an EMBL/GenBank/DDBJ whole genome shotgun (WGS) entry which is preliminary data.</text>
</comment>
<dbReference type="PROSITE" id="PS50111">
    <property type="entry name" value="CHEMOTAXIS_TRANSDUC_2"/>
    <property type="match status" value="1"/>
</dbReference>
<gene>
    <name evidence="8" type="ORF">GNP35_00925</name>
</gene>